<evidence type="ECO:0000256" key="1">
    <source>
        <dbReference type="SAM" id="Phobius"/>
    </source>
</evidence>
<organism evidence="2 3">
    <name type="scientific">Humisphaera borealis</name>
    <dbReference type="NCBI Taxonomy" id="2807512"/>
    <lineage>
        <taxon>Bacteria</taxon>
        <taxon>Pseudomonadati</taxon>
        <taxon>Planctomycetota</taxon>
        <taxon>Phycisphaerae</taxon>
        <taxon>Tepidisphaerales</taxon>
        <taxon>Tepidisphaeraceae</taxon>
        <taxon>Humisphaera</taxon>
    </lineage>
</organism>
<sequence length="209" mass="23496">MLGSDLDPIDPAKDTPRARAERNARLNAAGWGIFFIPVFGFILLFVIYPGFVAVVAGTILIMSEVVDAWRPSMVNDNTDFAIILSPAVILGFIAIRLEQRLGARSGVYRFLRHLVRVVMLGAVVNWGARTEMGLPEAFDPLTLVADVLSRPKLALITIIPMLLYHLILIKWQQVREFWHGVLRFFYLRSTSLGESYGSRNMFGFEKVAE</sequence>
<dbReference type="RefSeq" id="WP_206291548.1">
    <property type="nucleotide sequence ID" value="NZ_CP063458.1"/>
</dbReference>
<dbReference type="EMBL" id="CP063458">
    <property type="protein sequence ID" value="QOV88560.1"/>
    <property type="molecule type" value="Genomic_DNA"/>
</dbReference>
<keyword evidence="3" id="KW-1185">Reference proteome</keyword>
<evidence type="ECO:0000313" key="2">
    <source>
        <dbReference type="EMBL" id="QOV88560.1"/>
    </source>
</evidence>
<keyword evidence="1" id="KW-1133">Transmembrane helix</keyword>
<feature type="transmembrane region" description="Helical" evidence="1">
    <location>
        <begin position="80"/>
        <end position="98"/>
    </location>
</feature>
<proteinExistence type="predicted"/>
<keyword evidence="1" id="KW-0812">Transmembrane</keyword>
<name>A0A7M2WVQ6_9BACT</name>
<gene>
    <name evidence="2" type="ORF">IPV69_20285</name>
</gene>
<dbReference type="AlphaFoldDB" id="A0A7M2WVQ6"/>
<accession>A0A7M2WVQ6</accession>
<dbReference type="KEGG" id="hbs:IPV69_20285"/>
<evidence type="ECO:0000313" key="3">
    <source>
        <dbReference type="Proteomes" id="UP000593765"/>
    </source>
</evidence>
<feature type="transmembrane region" description="Helical" evidence="1">
    <location>
        <begin position="29"/>
        <end position="60"/>
    </location>
</feature>
<reference evidence="2 3" key="1">
    <citation type="submission" date="2020-10" db="EMBL/GenBank/DDBJ databases">
        <title>Wide distribution of Phycisphaera-like planctomycetes from WD2101 soil group in peatlands and genome analysis of the first cultivated representative.</title>
        <authorList>
            <person name="Dedysh S.N."/>
            <person name="Beletsky A.V."/>
            <person name="Ivanova A."/>
            <person name="Kulichevskaya I.S."/>
            <person name="Suzina N.E."/>
            <person name="Philippov D.A."/>
            <person name="Rakitin A.L."/>
            <person name="Mardanov A.V."/>
            <person name="Ravin N.V."/>
        </authorList>
    </citation>
    <scope>NUCLEOTIDE SEQUENCE [LARGE SCALE GENOMIC DNA]</scope>
    <source>
        <strain evidence="2 3">M1803</strain>
    </source>
</reference>
<keyword evidence="1" id="KW-0472">Membrane</keyword>
<dbReference type="Proteomes" id="UP000593765">
    <property type="component" value="Chromosome"/>
</dbReference>
<protein>
    <submittedName>
        <fullName evidence="2">Uncharacterized protein</fullName>
    </submittedName>
</protein>
<feature type="transmembrane region" description="Helical" evidence="1">
    <location>
        <begin position="148"/>
        <end position="169"/>
    </location>
</feature>
<feature type="transmembrane region" description="Helical" evidence="1">
    <location>
        <begin position="110"/>
        <end position="128"/>
    </location>
</feature>